<dbReference type="EMBL" id="JACCHT010000023">
    <property type="protein sequence ID" value="NYT28755.1"/>
    <property type="molecule type" value="Genomic_DNA"/>
</dbReference>
<gene>
    <name evidence="1" type="ORF">H0A76_13455</name>
</gene>
<protein>
    <submittedName>
        <fullName evidence="1">Uncharacterized protein</fullName>
    </submittedName>
</protein>
<sequence>MPKVAKQDHAPRRCDWAAIDTVQIILLKLCIFLLMTEVHSCISSQVGCSLACTFAQQECRFNRNLSTAEIIGRDATKSHGKTKMTSVFPMWYLWNG</sequence>
<dbReference type="InterPro" id="IPR013785">
    <property type="entry name" value="Aldolase_TIM"/>
</dbReference>
<evidence type="ECO:0000313" key="1">
    <source>
        <dbReference type="EMBL" id="NYT28755.1"/>
    </source>
</evidence>
<dbReference type="Gene3D" id="3.20.20.70">
    <property type="entry name" value="Aldolase class I"/>
    <property type="match status" value="1"/>
</dbReference>
<accession>A0A853FAX8</accession>
<name>A0A853FAX8_9GAMM</name>
<organism evidence="1 2">
    <name type="scientific">Candidatus Thiodubiliella endoseptemdiera</name>
    <dbReference type="NCBI Taxonomy" id="2738886"/>
    <lineage>
        <taxon>Bacteria</taxon>
        <taxon>Pseudomonadati</taxon>
        <taxon>Pseudomonadota</taxon>
        <taxon>Gammaproteobacteria</taxon>
        <taxon>Candidatus Pseudothioglobaceae</taxon>
        <taxon>Candidatus Thiodubiliella</taxon>
    </lineage>
</organism>
<proteinExistence type="predicted"/>
<evidence type="ECO:0000313" key="2">
    <source>
        <dbReference type="Proteomes" id="UP000568751"/>
    </source>
</evidence>
<reference evidence="1 2" key="1">
    <citation type="submission" date="2020-05" db="EMBL/GenBank/DDBJ databases">
        <title>Horizontal transmission and recombination maintain forever young bacterial symbiont genomes.</title>
        <authorList>
            <person name="Russell S.L."/>
            <person name="Pepper-Tunick E."/>
            <person name="Svedberg J."/>
            <person name="Byrne A."/>
            <person name="Ruelas Castillo J."/>
            <person name="Vollmers C."/>
            <person name="Beinart R.A."/>
            <person name="Corbett-Detig R."/>
        </authorList>
    </citation>
    <scope>NUCLEOTIDE SEQUENCE [LARGE SCALE GENOMIC DNA]</scope>
    <source>
        <strain evidence="1">455</strain>
    </source>
</reference>
<dbReference type="Proteomes" id="UP000568751">
    <property type="component" value="Unassembled WGS sequence"/>
</dbReference>
<dbReference type="AlphaFoldDB" id="A0A853FAX8"/>
<comment type="caution">
    <text evidence="1">The sequence shown here is derived from an EMBL/GenBank/DDBJ whole genome shotgun (WGS) entry which is preliminary data.</text>
</comment>